<keyword evidence="1" id="KW-0479">Metal-binding</keyword>
<dbReference type="InterPro" id="IPR025525">
    <property type="entry name" value="hAT-like_transposase_RNase-H"/>
</dbReference>
<evidence type="ECO:0000256" key="4">
    <source>
        <dbReference type="PROSITE-ProRule" id="PRU00027"/>
    </source>
</evidence>
<feature type="compositionally biased region" description="Polar residues" evidence="5">
    <location>
        <begin position="288"/>
        <end position="303"/>
    </location>
</feature>
<dbReference type="SMART" id="SM00614">
    <property type="entry name" value="ZnF_BED"/>
    <property type="match status" value="1"/>
</dbReference>
<feature type="compositionally biased region" description="Polar residues" evidence="5">
    <location>
        <begin position="1"/>
        <end position="12"/>
    </location>
</feature>
<evidence type="ECO:0000313" key="8">
    <source>
        <dbReference type="Proteomes" id="UP001396334"/>
    </source>
</evidence>
<comment type="caution">
    <text evidence="7">The sequence shown here is derived from an EMBL/GenBank/DDBJ whole genome shotgun (WGS) entry which is preliminary data.</text>
</comment>
<feature type="region of interest" description="Disordered" evidence="5">
    <location>
        <begin position="1"/>
        <end position="51"/>
    </location>
</feature>
<protein>
    <recommendedName>
        <fullName evidence="6">BED-type domain-containing protein</fullName>
    </recommendedName>
</protein>
<dbReference type="Pfam" id="PF02892">
    <property type="entry name" value="zf-BED"/>
    <property type="match status" value="1"/>
</dbReference>
<dbReference type="InterPro" id="IPR003656">
    <property type="entry name" value="Znf_BED"/>
</dbReference>
<evidence type="ECO:0000313" key="7">
    <source>
        <dbReference type="EMBL" id="KAK9035076.1"/>
    </source>
</evidence>
<evidence type="ECO:0000256" key="5">
    <source>
        <dbReference type="SAM" id="MobiDB-lite"/>
    </source>
</evidence>
<dbReference type="InterPro" id="IPR012337">
    <property type="entry name" value="RNaseH-like_sf"/>
</dbReference>
<feature type="compositionally biased region" description="Basic and acidic residues" evidence="5">
    <location>
        <begin position="18"/>
        <end position="27"/>
    </location>
</feature>
<feature type="domain" description="BED-type" evidence="6">
    <location>
        <begin position="52"/>
        <end position="105"/>
    </location>
</feature>
<dbReference type="EMBL" id="JBBPBN010000006">
    <property type="protein sequence ID" value="KAK9035076.1"/>
    <property type="molecule type" value="Genomic_DNA"/>
</dbReference>
<name>A0ABR2TCK9_9ROSI</name>
<sequence>MSVTGENVNLTLSSSTESPKEPEKIEETPTSGTKKRKGKKPVEAEGACGKRKKTSTAWDHFKKIDGEKERAECIYCAAKISCSTANGTNAMKRHTNRCKKAPFNLDKKQTILDFESKTKCNADGTIETKAFRNMKTKYLPYTKELRKVGGAPDDEDWDKVASFLPFLEMFYETTLSFSGSRYVTGNTFVEQIYDIGYTINHYVDDLQLNDGLRSMARQMKLKFDKYWANVNNLNVLMFISLVLDPRHKLRYVEWIVRRSYDPTNSSVLCLRIKDVLTRLFDFYASMHPSSTQKTSCSGNPNSSEMKDLISEQPTIVIDETNEVSDTTHELS</sequence>
<dbReference type="SUPFAM" id="SSF53098">
    <property type="entry name" value="Ribonuclease H-like"/>
    <property type="match status" value="1"/>
</dbReference>
<dbReference type="PANTHER" id="PTHR23272:SF161">
    <property type="entry name" value="ZINC FINGER BED DOMAIN-CONTAINING PROTEIN RICESLEEPER 1-LIKE"/>
    <property type="match status" value="1"/>
</dbReference>
<evidence type="ECO:0000256" key="3">
    <source>
        <dbReference type="ARBA" id="ARBA00022833"/>
    </source>
</evidence>
<evidence type="ECO:0000259" key="6">
    <source>
        <dbReference type="PROSITE" id="PS50808"/>
    </source>
</evidence>
<dbReference type="SUPFAM" id="SSF57667">
    <property type="entry name" value="beta-beta-alpha zinc fingers"/>
    <property type="match status" value="1"/>
</dbReference>
<gene>
    <name evidence="7" type="ORF">V6N11_077127</name>
</gene>
<evidence type="ECO:0000256" key="2">
    <source>
        <dbReference type="ARBA" id="ARBA00022771"/>
    </source>
</evidence>
<keyword evidence="3" id="KW-0862">Zinc</keyword>
<feature type="region of interest" description="Disordered" evidence="5">
    <location>
        <begin position="288"/>
        <end position="331"/>
    </location>
</feature>
<organism evidence="7 8">
    <name type="scientific">Hibiscus sabdariffa</name>
    <name type="common">roselle</name>
    <dbReference type="NCBI Taxonomy" id="183260"/>
    <lineage>
        <taxon>Eukaryota</taxon>
        <taxon>Viridiplantae</taxon>
        <taxon>Streptophyta</taxon>
        <taxon>Embryophyta</taxon>
        <taxon>Tracheophyta</taxon>
        <taxon>Spermatophyta</taxon>
        <taxon>Magnoliopsida</taxon>
        <taxon>eudicotyledons</taxon>
        <taxon>Gunneridae</taxon>
        <taxon>Pentapetalae</taxon>
        <taxon>rosids</taxon>
        <taxon>malvids</taxon>
        <taxon>Malvales</taxon>
        <taxon>Malvaceae</taxon>
        <taxon>Malvoideae</taxon>
        <taxon>Hibiscus</taxon>
    </lineage>
</organism>
<evidence type="ECO:0000256" key="1">
    <source>
        <dbReference type="ARBA" id="ARBA00022723"/>
    </source>
</evidence>
<reference evidence="7 8" key="1">
    <citation type="journal article" date="2024" name="G3 (Bethesda)">
        <title>Genome assembly of Hibiscus sabdariffa L. provides insights into metabolisms of medicinal natural products.</title>
        <authorList>
            <person name="Kim T."/>
        </authorList>
    </citation>
    <scope>NUCLEOTIDE SEQUENCE [LARGE SCALE GENOMIC DNA]</scope>
    <source>
        <strain evidence="7">TK-2024</strain>
        <tissue evidence="7">Old leaves</tissue>
    </source>
</reference>
<dbReference type="Pfam" id="PF14372">
    <property type="entry name" value="hAT-like_RNase-H"/>
    <property type="match status" value="1"/>
</dbReference>
<dbReference type="PANTHER" id="PTHR23272">
    <property type="entry name" value="BED FINGER-RELATED"/>
    <property type="match status" value="1"/>
</dbReference>
<dbReference type="PROSITE" id="PS50808">
    <property type="entry name" value="ZF_BED"/>
    <property type="match status" value="1"/>
</dbReference>
<dbReference type="InterPro" id="IPR036236">
    <property type="entry name" value="Znf_C2H2_sf"/>
</dbReference>
<proteinExistence type="predicted"/>
<keyword evidence="2 4" id="KW-0863">Zinc-finger</keyword>
<dbReference type="Proteomes" id="UP001396334">
    <property type="component" value="Unassembled WGS sequence"/>
</dbReference>
<keyword evidence="8" id="KW-1185">Reference proteome</keyword>
<accession>A0ABR2TCK9</accession>